<proteinExistence type="inferred from homology"/>
<evidence type="ECO:0000256" key="4">
    <source>
        <dbReference type="ARBA" id="ARBA00022776"/>
    </source>
</evidence>
<evidence type="ECO:0000256" key="12">
    <source>
        <dbReference type="SAM" id="MobiDB-lite"/>
    </source>
</evidence>
<evidence type="ECO:0000256" key="9">
    <source>
        <dbReference type="ARBA" id="ARBA00023328"/>
    </source>
</evidence>
<feature type="region of interest" description="Disordered" evidence="12">
    <location>
        <begin position="1"/>
        <end position="111"/>
    </location>
</feature>
<dbReference type="GeneID" id="25561066"/>
<feature type="compositionally biased region" description="Polar residues" evidence="12">
    <location>
        <begin position="10"/>
        <end position="31"/>
    </location>
</feature>
<feature type="coiled-coil region" evidence="11">
    <location>
        <begin position="400"/>
        <end position="427"/>
    </location>
</feature>
<dbReference type="RefSeq" id="XP_013761918.1">
    <property type="nucleotide sequence ID" value="XM_013906464.1"/>
</dbReference>
<dbReference type="eggNOG" id="KOG0995">
    <property type="taxonomic scope" value="Eukaryota"/>
</dbReference>
<feature type="compositionally biased region" description="Low complexity" evidence="12">
    <location>
        <begin position="96"/>
        <end position="105"/>
    </location>
</feature>
<keyword evidence="5 10" id="KW-0995">Kinetochore</keyword>
<dbReference type="InterPro" id="IPR055260">
    <property type="entry name" value="Ndc80_CH"/>
</dbReference>
<sequence length="667" mass="73119">MSRNRRMTLGTLSSNSLNARTSLGRSASKRNSMAPKQGMQSGLRKGRRSLAPSYAQREAYGEEEDDYGRGMHTPARSRQSTGSAMGSALRSRRRSSAMMMAPPSSAKKRQSLSLLPNMASRRSLMLKNDPRPVRSKKFQNHTIHTLISYLTHQQYSGAVTPTMLAQPTARDFQHMFQFLYHGFDPYFKFGQRFDAEVAELFMFMAYPFRINKSALASVGSSHTWPTVLAGLGWMVKLLTYEEEILMLEEEARDSGNESGDEIFFNHICRCYQAFLAGADEFEVFEYELAESFELRNKSVTDQIASSRDAVAGMTSRITELTSSDSELASLRKAKAEYTADLSKFGNMLSKLTEHIGMLSAAVEESAAKEASTTSELARLREQKSAIELAIAGQPVSSGDVERMNKEKAALEASVDNLGALREAADNEAWDAEVKLSKASEKLAGLVATINSRIGAVASSSLAANASFPAELRSSLDLAFNANGSTTDDLVSATPTAVEAHITALRSAFGSLSDELHGASLQAKERKEVQEEQLAEKKSAVSALESKINKIELQCTMEKEAAARSLAQLTSDTAKLEEATLRLKADKSAGVTSTSQQVEDLRAAYAETERRCAEEKEALSTCVIDTFSLLVEHKQAIQTTFDNVHTMWEGTIDDLAKTIATSQFMQAM</sequence>
<evidence type="ECO:0000256" key="1">
    <source>
        <dbReference type="ARBA" id="ARBA00007050"/>
    </source>
</evidence>
<evidence type="ECO:0000313" key="14">
    <source>
        <dbReference type="EMBL" id="KNC53601.1"/>
    </source>
</evidence>
<dbReference type="InterPro" id="IPR038273">
    <property type="entry name" value="Ndc80_sf"/>
</dbReference>
<dbReference type="EMBL" id="GL349437">
    <property type="protein sequence ID" value="KNC53601.1"/>
    <property type="molecule type" value="Genomic_DNA"/>
</dbReference>
<dbReference type="AlphaFoldDB" id="A0A0L0DNM9"/>
<dbReference type="PANTHER" id="PTHR10643:SF2">
    <property type="entry name" value="KINETOCHORE PROTEIN NDC80 HOMOLOG"/>
    <property type="match status" value="1"/>
</dbReference>
<dbReference type="STRING" id="461836.A0A0L0DNM9"/>
<evidence type="ECO:0000256" key="2">
    <source>
        <dbReference type="ARBA" id="ARBA00022454"/>
    </source>
</evidence>
<dbReference type="Gene3D" id="1.10.418.30">
    <property type="entry name" value="Ncd80 complex, Ncd80 subunit"/>
    <property type="match status" value="1"/>
</dbReference>
<keyword evidence="9 10" id="KW-0137">Centromere</keyword>
<dbReference type="GO" id="GO:0051315">
    <property type="term" value="P:attachment of mitotic spindle microtubules to kinetochore"/>
    <property type="evidence" value="ECO:0007669"/>
    <property type="project" value="UniProtKB-UniRule"/>
</dbReference>
<dbReference type="PANTHER" id="PTHR10643">
    <property type="entry name" value="KINETOCHORE PROTEIN NDC80"/>
    <property type="match status" value="1"/>
</dbReference>
<evidence type="ECO:0000256" key="10">
    <source>
        <dbReference type="RuleBase" id="RU368072"/>
    </source>
</evidence>
<evidence type="ECO:0000256" key="6">
    <source>
        <dbReference type="ARBA" id="ARBA00023054"/>
    </source>
</evidence>
<evidence type="ECO:0000256" key="11">
    <source>
        <dbReference type="SAM" id="Coils"/>
    </source>
</evidence>
<keyword evidence="7 10" id="KW-0539">Nucleus</keyword>
<gene>
    <name evidence="14" type="ORF">AMSG_01311</name>
</gene>
<accession>A0A0L0DNM9</accession>
<name>A0A0L0DNM9_THETB</name>
<comment type="similarity">
    <text evidence="1 10">Belongs to the NDC80/HEC1 family.</text>
</comment>
<keyword evidence="6 11" id="KW-0175">Coiled coil</keyword>
<evidence type="ECO:0000256" key="5">
    <source>
        <dbReference type="ARBA" id="ARBA00022838"/>
    </source>
</evidence>
<evidence type="ECO:0000259" key="13">
    <source>
        <dbReference type="Pfam" id="PF03801"/>
    </source>
</evidence>
<keyword evidence="8 10" id="KW-0131">Cell cycle</keyword>
<dbReference type="OrthoDB" id="7459479at2759"/>
<dbReference type="OMA" id="PSHKFQK"/>
<dbReference type="GO" id="GO:0031262">
    <property type="term" value="C:Ndc80 complex"/>
    <property type="evidence" value="ECO:0007669"/>
    <property type="project" value="UniProtKB-UniRule"/>
</dbReference>
<evidence type="ECO:0000256" key="7">
    <source>
        <dbReference type="ARBA" id="ARBA00023242"/>
    </source>
</evidence>
<dbReference type="GO" id="GO:0051301">
    <property type="term" value="P:cell division"/>
    <property type="evidence" value="ECO:0007669"/>
    <property type="project" value="UniProtKB-UniRule"/>
</dbReference>
<dbReference type="Pfam" id="PF03801">
    <property type="entry name" value="Ndc80_HEC"/>
    <property type="match status" value="1"/>
</dbReference>
<comment type="subcellular location">
    <subcellularLocation>
        <location evidence="10">Chromosome</location>
        <location evidence="10">Centromere</location>
        <location evidence="10">Kinetochore</location>
    </subcellularLocation>
    <subcellularLocation>
        <location evidence="10">Nucleus</location>
    </subcellularLocation>
</comment>
<feature type="domain" description="Kinetochore protein Ndc80 CH" evidence="13">
    <location>
        <begin position="96"/>
        <end position="243"/>
    </location>
</feature>
<comment type="subunit">
    <text evidence="10">Component of the NDC80 complex.</text>
</comment>
<evidence type="ECO:0000256" key="8">
    <source>
        <dbReference type="ARBA" id="ARBA00023306"/>
    </source>
</evidence>
<evidence type="ECO:0000313" key="15">
    <source>
        <dbReference type="Proteomes" id="UP000054408"/>
    </source>
</evidence>
<protein>
    <recommendedName>
        <fullName evidence="10">Kinetochore protein NDC80</fullName>
    </recommendedName>
</protein>
<dbReference type="Proteomes" id="UP000054408">
    <property type="component" value="Unassembled WGS sequence"/>
</dbReference>
<comment type="function">
    <text evidence="10">Acts as a component of the essential kinetochore-associated NDC80 complex, which is required for chromosome segregation and spindle checkpoint activity.</text>
</comment>
<keyword evidence="3 10" id="KW-0132">Cell division</keyword>
<reference evidence="14 15" key="1">
    <citation type="submission" date="2010-05" db="EMBL/GenBank/DDBJ databases">
        <title>The Genome Sequence of Thecamonas trahens ATCC 50062.</title>
        <authorList>
            <consortium name="The Broad Institute Genome Sequencing Platform"/>
            <person name="Russ C."/>
            <person name="Cuomo C."/>
            <person name="Shea T."/>
            <person name="Young S.K."/>
            <person name="Zeng Q."/>
            <person name="Koehrsen M."/>
            <person name="Haas B."/>
            <person name="Borodovsky M."/>
            <person name="Guigo R."/>
            <person name="Alvarado L."/>
            <person name="Berlin A."/>
            <person name="Bochicchio J."/>
            <person name="Borenstein D."/>
            <person name="Chapman S."/>
            <person name="Chen Z."/>
            <person name="Freedman E."/>
            <person name="Gellesch M."/>
            <person name="Goldberg J."/>
            <person name="Griggs A."/>
            <person name="Gujja S."/>
            <person name="Heilman E."/>
            <person name="Heiman D."/>
            <person name="Hepburn T."/>
            <person name="Howarth C."/>
            <person name="Jen D."/>
            <person name="Larson L."/>
            <person name="Mehta T."/>
            <person name="Park D."/>
            <person name="Pearson M."/>
            <person name="Roberts A."/>
            <person name="Saif S."/>
            <person name="Shenoy N."/>
            <person name="Sisk P."/>
            <person name="Stolte C."/>
            <person name="Sykes S."/>
            <person name="Thomson T."/>
            <person name="Walk T."/>
            <person name="White J."/>
            <person name="Yandava C."/>
            <person name="Burger G."/>
            <person name="Gray M.W."/>
            <person name="Holland P.W.H."/>
            <person name="King N."/>
            <person name="Lang F.B.F."/>
            <person name="Roger A.J."/>
            <person name="Ruiz-Trillo I."/>
            <person name="Lander E."/>
            <person name="Nusbaum C."/>
        </authorList>
    </citation>
    <scope>NUCLEOTIDE SEQUENCE [LARGE SCALE GENOMIC DNA]</scope>
    <source>
        <strain evidence="14 15">ATCC 50062</strain>
    </source>
</reference>
<organism evidence="14 15">
    <name type="scientific">Thecamonas trahens ATCC 50062</name>
    <dbReference type="NCBI Taxonomy" id="461836"/>
    <lineage>
        <taxon>Eukaryota</taxon>
        <taxon>Apusozoa</taxon>
        <taxon>Apusomonadida</taxon>
        <taxon>Apusomonadidae</taxon>
        <taxon>Thecamonas</taxon>
    </lineage>
</organism>
<keyword evidence="4 10" id="KW-0498">Mitosis</keyword>
<evidence type="ECO:0000256" key="3">
    <source>
        <dbReference type="ARBA" id="ARBA00022618"/>
    </source>
</evidence>
<keyword evidence="2 10" id="KW-0158">Chromosome</keyword>
<keyword evidence="15" id="KW-1185">Reference proteome</keyword>
<dbReference type="InterPro" id="IPR005550">
    <property type="entry name" value="Kinetochore_Ndc80"/>
</dbReference>
<feature type="coiled-coil region" evidence="11">
    <location>
        <begin position="526"/>
        <end position="617"/>
    </location>
</feature>
<dbReference type="GO" id="GO:0005634">
    <property type="term" value="C:nucleus"/>
    <property type="evidence" value="ECO:0007669"/>
    <property type="project" value="UniProtKB-SubCell"/>
</dbReference>